<organism evidence="3 4">
    <name type="scientific">Symbiodinium pilosum</name>
    <name type="common">Dinoflagellate</name>
    <dbReference type="NCBI Taxonomy" id="2952"/>
    <lineage>
        <taxon>Eukaryota</taxon>
        <taxon>Sar</taxon>
        <taxon>Alveolata</taxon>
        <taxon>Dinophyceae</taxon>
        <taxon>Suessiales</taxon>
        <taxon>Symbiodiniaceae</taxon>
        <taxon>Symbiodinium</taxon>
    </lineage>
</organism>
<dbReference type="AlphaFoldDB" id="A0A812TLM6"/>
<evidence type="ECO:0000313" key="4">
    <source>
        <dbReference type="Proteomes" id="UP000649617"/>
    </source>
</evidence>
<comment type="similarity">
    <text evidence="1">Belongs to the SDHAF4 family.</text>
</comment>
<evidence type="ECO:0000313" key="3">
    <source>
        <dbReference type="EMBL" id="CAE7538152.1"/>
    </source>
</evidence>
<feature type="region of interest" description="Disordered" evidence="2">
    <location>
        <begin position="77"/>
        <end position="128"/>
    </location>
</feature>
<protein>
    <recommendedName>
        <fullName evidence="5">Succinate dehydrogenase assembly factor 4, mitochondrial</fullName>
    </recommendedName>
</protein>
<accession>A0A812TLM6</accession>
<keyword evidence="4" id="KW-1185">Reference proteome</keyword>
<feature type="region of interest" description="Disordered" evidence="2">
    <location>
        <begin position="37"/>
        <end position="62"/>
    </location>
</feature>
<comment type="caution">
    <text evidence="3">The sequence shown here is derived from an EMBL/GenBank/DDBJ whole genome shotgun (WGS) entry which is preliminary data.</text>
</comment>
<dbReference type="Proteomes" id="UP000649617">
    <property type="component" value="Unassembled WGS sequence"/>
</dbReference>
<feature type="compositionally biased region" description="Low complexity" evidence="2">
    <location>
        <begin position="37"/>
        <end position="48"/>
    </location>
</feature>
<dbReference type="InterPro" id="IPR012875">
    <property type="entry name" value="SDHF4"/>
</dbReference>
<evidence type="ECO:0000256" key="1">
    <source>
        <dbReference type="ARBA" id="ARBA00005701"/>
    </source>
</evidence>
<proteinExistence type="inferred from homology"/>
<sequence length="160" mass="18112">MAFRAAVPCLRRSALLMPFVRQRAPIAAFRWHTRYASSQASSGEAAQEQSRDSMEDTVSAQRQVLFPNAQKLEEAYQQQDLQRKVAVPPEQWSPRRVPYKTYEKDGAPEDDSDEDEEAAAEAEVEVEGLEVGMEEVGFRYNGPEPTTFGDWAHKGRVTDF</sequence>
<reference evidence="3" key="1">
    <citation type="submission" date="2021-02" db="EMBL/GenBank/DDBJ databases">
        <authorList>
            <person name="Dougan E. K."/>
            <person name="Rhodes N."/>
            <person name="Thang M."/>
            <person name="Chan C."/>
        </authorList>
    </citation>
    <scope>NUCLEOTIDE SEQUENCE</scope>
</reference>
<feature type="compositionally biased region" description="Acidic residues" evidence="2">
    <location>
        <begin position="108"/>
        <end position="128"/>
    </location>
</feature>
<gene>
    <name evidence="3" type="ORF">SPIL2461_LOCUS14234</name>
</gene>
<evidence type="ECO:0008006" key="5">
    <source>
        <dbReference type="Google" id="ProtNLM"/>
    </source>
</evidence>
<dbReference type="Pfam" id="PF07896">
    <property type="entry name" value="DUF1674"/>
    <property type="match status" value="1"/>
</dbReference>
<feature type="compositionally biased region" description="Basic and acidic residues" evidence="2">
    <location>
        <begin position="151"/>
        <end position="160"/>
    </location>
</feature>
<name>A0A812TLM6_SYMPI</name>
<feature type="region of interest" description="Disordered" evidence="2">
    <location>
        <begin position="140"/>
        <end position="160"/>
    </location>
</feature>
<dbReference type="EMBL" id="CAJNIZ010032557">
    <property type="protein sequence ID" value="CAE7538152.1"/>
    <property type="molecule type" value="Genomic_DNA"/>
</dbReference>
<evidence type="ECO:0000256" key="2">
    <source>
        <dbReference type="SAM" id="MobiDB-lite"/>
    </source>
</evidence>
<dbReference type="OrthoDB" id="439216at2759"/>